<name>A0A819VHW3_9BILA</name>
<dbReference type="AlphaFoldDB" id="A0A819VHW3"/>
<evidence type="ECO:0000313" key="2">
    <source>
        <dbReference type="Proteomes" id="UP000663836"/>
    </source>
</evidence>
<reference evidence="1" key="1">
    <citation type="submission" date="2021-02" db="EMBL/GenBank/DDBJ databases">
        <authorList>
            <person name="Nowell W R."/>
        </authorList>
    </citation>
    <scope>NUCLEOTIDE SEQUENCE</scope>
</reference>
<sequence>MQLKHFRTNVKQHVMKETTPTVKIYEEEVISSQMPPSTLAMMPLARELHLILEPGLTYVRRKMTPALPDSCIFEIPESYQKTFNNEPFLIRDIIIRRRKRMLIFCTKTQLEVLFDSPVIMMDGTSSTTPPFFKQIYSIHALQYDSKLFNELKSLATEMNRSFQPSRILTDFEPSILSLIRPEVNLHH</sequence>
<proteinExistence type="predicted"/>
<accession>A0A819VHW3</accession>
<organism evidence="1 2">
    <name type="scientific">Rotaria sordida</name>
    <dbReference type="NCBI Taxonomy" id="392033"/>
    <lineage>
        <taxon>Eukaryota</taxon>
        <taxon>Metazoa</taxon>
        <taxon>Spiralia</taxon>
        <taxon>Gnathifera</taxon>
        <taxon>Rotifera</taxon>
        <taxon>Eurotatoria</taxon>
        <taxon>Bdelloidea</taxon>
        <taxon>Philodinida</taxon>
        <taxon>Philodinidae</taxon>
        <taxon>Rotaria</taxon>
    </lineage>
</organism>
<comment type="caution">
    <text evidence="1">The sequence shown here is derived from an EMBL/GenBank/DDBJ whole genome shotgun (WGS) entry which is preliminary data.</text>
</comment>
<dbReference type="EMBL" id="CAJOBD010008273">
    <property type="protein sequence ID" value="CAF4108641.1"/>
    <property type="molecule type" value="Genomic_DNA"/>
</dbReference>
<evidence type="ECO:0000313" key="1">
    <source>
        <dbReference type="EMBL" id="CAF4108641.1"/>
    </source>
</evidence>
<dbReference type="Proteomes" id="UP000663836">
    <property type="component" value="Unassembled WGS sequence"/>
</dbReference>
<gene>
    <name evidence="1" type="ORF">JBS370_LOCUS32089</name>
</gene>
<protein>
    <submittedName>
        <fullName evidence="1">Uncharacterized protein</fullName>
    </submittedName>
</protein>